<feature type="compositionally biased region" description="Low complexity" evidence="3">
    <location>
        <begin position="531"/>
        <end position="540"/>
    </location>
</feature>
<dbReference type="InterPro" id="IPR041664">
    <property type="entry name" value="AAA_16"/>
</dbReference>
<dbReference type="InterPro" id="IPR011990">
    <property type="entry name" value="TPR-like_helical_dom_sf"/>
</dbReference>
<dbReference type="InterPro" id="IPR016032">
    <property type="entry name" value="Sig_transdc_resp-reg_C-effctor"/>
</dbReference>
<dbReference type="EMBL" id="CP030862">
    <property type="protein sequence ID" value="AXE24207.1"/>
    <property type="molecule type" value="Genomic_DNA"/>
</dbReference>
<gene>
    <name evidence="5" type="ORF">C0216_12725</name>
</gene>
<dbReference type="SUPFAM" id="SSF52540">
    <property type="entry name" value="P-loop containing nucleoside triphosphate hydrolases"/>
    <property type="match status" value="1"/>
</dbReference>
<dbReference type="PANTHER" id="PTHR16305">
    <property type="entry name" value="TESTICULAR SOLUBLE ADENYLYL CYCLASE"/>
    <property type="match status" value="1"/>
</dbReference>
<dbReference type="Pfam" id="PF00196">
    <property type="entry name" value="GerE"/>
    <property type="match status" value="1"/>
</dbReference>
<dbReference type="KEGG" id="sgz:C0216_12725"/>
<evidence type="ECO:0000259" key="4">
    <source>
        <dbReference type="PROSITE" id="PS50043"/>
    </source>
</evidence>
<feature type="domain" description="HTH luxR-type" evidence="4">
    <location>
        <begin position="885"/>
        <end position="950"/>
    </location>
</feature>
<dbReference type="GO" id="GO:0005737">
    <property type="term" value="C:cytoplasm"/>
    <property type="evidence" value="ECO:0007669"/>
    <property type="project" value="TreeGrafter"/>
</dbReference>
<evidence type="ECO:0000313" key="5">
    <source>
        <dbReference type="EMBL" id="AXE24207.1"/>
    </source>
</evidence>
<dbReference type="GO" id="GO:0003677">
    <property type="term" value="F:DNA binding"/>
    <property type="evidence" value="ECO:0007669"/>
    <property type="project" value="InterPro"/>
</dbReference>
<dbReference type="InterPro" id="IPR027417">
    <property type="entry name" value="P-loop_NTPase"/>
</dbReference>
<dbReference type="PRINTS" id="PR00038">
    <property type="entry name" value="HTHLUXR"/>
</dbReference>
<dbReference type="AlphaFoldDB" id="A0A344TZY6"/>
<dbReference type="SMART" id="SM00028">
    <property type="entry name" value="TPR"/>
    <property type="match status" value="3"/>
</dbReference>
<dbReference type="InterPro" id="IPR019734">
    <property type="entry name" value="TPR_rpt"/>
</dbReference>
<dbReference type="SMART" id="SM00421">
    <property type="entry name" value="HTH_LUXR"/>
    <property type="match status" value="1"/>
</dbReference>
<protein>
    <submittedName>
        <fullName evidence="5">LuxR family transcriptional regulator</fullName>
    </submittedName>
</protein>
<dbReference type="SUPFAM" id="SSF46894">
    <property type="entry name" value="C-terminal effector domain of the bipartite response regulators"/>
    <property type="match status" value="1"/>
</dbReference>
<evidence type="ECO:0000256" key="2">
    <source>
        <dbReference type="ARBA" id="ARBA00022840"/>
    </source>
</evidence>
<dbReference type="RefSeq" id="WP_114055389.1">
    <property type="nucleotide sequence ID" value="NZ_CP030862.1"/>
</dbReference>
<sequence>MSGQSGPSCARRVIFGRDGEIRTIFGRAAAACAGRSGIVVLTGPPGIGKSSLVRAFLDGSGDLERGATGGGRGMMSLHGVCRPDTTTAAYGGARSLLHPLGLAGEGAARHPLMRGAARRALPALIPGADRRPFAFDADYPVFQGLFGIVSRLLAHQPLALVLDDAHLCDEHTLRWLDFLLRRADGLPLLLVLARSTETEPADGTPWSGFAAHPSYTTVPLRPLSAAAVGEMARHAFARPVAPAFAARVADVCGGNPGRTSRLLAELRRAGALPDSEGARQARELGGRLTARSIRDLFDRKPAWVEAVATAMAVLGDDLPDLIAALAGVSAVQAEDALSALRQAEVLAPGRTGLASDEIRTAVLEPLAAGHLARLRARAALLLSDAGRPAEEVAGHLLAMPGAPRPWMASMLRDAAVAAEDRGAPGTAARYLRRVLDAAPEDGTLRLRLAGLVAHTDPDAALALLREALHRAPDLRARAAAAVQYTTTCLAAGRAVPGDRGPAEVLAELRTATGLRDSALALESALLLMGSADRTGTAAPPERTERTERTPEPVPAHTGAVTALVAALYDNARQAARTHARRVLDAPGPRASWPVIASCTVLALADETTDALAALNDAVAQAQTEEPDTGWTRALAHSARALVLYGTGALAEAMDDAHAALAAAGRTAQPPALPRLVLAAALGDRGEPARAEDLIAGITVPPSPAGPVVDQQLYLMVRARVRHALGDREGALRLLLAAGRAQREAGLANPVFAPWWAEACHALAALRRPREAAAHAEYGTELAERWGTAHALGTAALARGVITPGRAGTELLAEAADTLAASPARTEQARAAFALGRRLLAQGDHAKARPYLRSAADLAHSCGALSRARSARRLLIAAGGRMPELTGAREDLLTAAERKVVGLVLDGASNREIARSLCVTLRTVETHLTSVYRKLGVSRRAALATTLRAPAAVPARTPAWSG</sequence>
<evidence type="ECO:0000313" key="6">
    <source>
        <dbReference type="Proteomes" id="UP000252004"/>
    </source>
</evidence>
<dbReference type="PROSITE" id="PS00622">
    <property type="entry name" value="HTH_LUXR_1"/>
    <property type="match status" value="1"/>
</dbReference>
<keyword evidence="1" id="KW-0547">Nucleotide-binding</keyword>
<dbReference type="InterPro" id="IPR036388">
    <property type="entry name" value="WH-like_DNA-bd_sf"/>
</dbReference>
<dbReference type="OrthoDB" id="3178131at2"/>
<name>A0A344TZY6_9ACTN</name>
<reference evidence="5 6" key="1">
    <citation type="submission" date="2018-01" db="EMBL/GenBank/DDBJ databases">
        <title>Draft genome Sequence of streptomyces globosus LZH-48.</title>
        <authorList>
            <person name="Ran K."/>
            <person name="Li Z."/>
            <person name="Wei S."/>
            <person name="Dong R."/>
        </authorList>
    </citation>
    <scope>NUCLEOTIDE SEQUENCE [LARGE SCALE GENOMIC DNA]</scope>
    <source>
        <strain evidence="5 6">LZH-48</strain>
    </source>
</reference>
<feature type="region of interest" description="Disordered" evidence="3">
    <location>
        <begin position="531"/>
        <end position="554"/>
    </location>
</feature>
<dbReference type="GO" id="GO:0006355">
    <property type="term" value="P:regulation of DNA-templated transcription"/>
    <property type="evidence" value="ECO:0007669"/>
    <property type="project" value="InterPro"/>
</dbReference>
<accession>A0A344TZY6</accession>
<dbReference type="InterPro" id="IPR000792">
    <property type="entry name" value="Tscrpt_reg_LuxR_C"/>
</dbReference>
<organism evidence="5 6">
    <name type="scientific">Streptomyces globosus</name>
    <dbReference type="NCBI Taxonomy" id="68209"/>
    <lineage>
        <taxon>Bacteria</taxon>
        <taxon>Bacillati</taxon>
        <taxon>Actinomycetota</taxon>
        <taxon>Actinomycetes</taxon>
        <taxon>Kitasatosporales</taxon>
        <taxon>Streptomycetaceae</taxon>
        <taxon>Streptomyces</taxon>
    </lineage>
</organism>
<feature type="compositionally biased region" description="Basic and acidic residues" evidence="3">
    <location>
        <begin position="541"/>
        <end position="550"/>
    </location>
</feature>
<dbReference type="Gene3D" id="1.10.10.10">
    <property type="entry name" value="Winged helix-like DNA-binding domain superfamily/Winged helix DNA-binding domain"/>
    <property type="match status" value="1"/>
</dbReference>
<dbReference type="PANTHER" id="PTHR16305:SF35">
    <property type="entry name" value="TRANSCRIPTIONAL ACTIVATOR DOMAIN"/>
    <property type="match status" value="1"/>
</dbReference>
<keyword evidence="2" id="KW-0067">ATP-binding</keyword>
<dbReference type="Pfam" id="PF13191">
    <property type="entry name" value="AAA_16"/>
    <property type="match status" value="1"/>
</dbReference>
<dbReference type="PROSITE" id="PS50043">
    <property type="entry name" value="HTH_LUXR_2"/>
    <property type="match status" value="1"/>
</dbReference>
<dbReference type="SUPFAM" id="SSF48452">
    <property type="entry name" value="TPR-like"/>
    <property type="match status" value="1"/>
</dbReference>
<dbReference type="Proteomes" id="UP000252004">
    <property type="component" value="Chromosome"/>
</dbReference>
<keyword evidence="6" id="KW-1185">Reference proteome</keyword>
<proteinExistence type="predicted"/>
<evidence type="ECO:0000256" key="3">
    <source>
        <dbReference type="SAM" id="MobiDB-lite"/>
    </source>
</evidence>
<dbReference type="GO" id="GO:0005524">
    <property type="term" value="F:ATP binding"/>
    <property type="evidence" value="ECO:0007669"/>
    <property type="project" value="UniProtKB-KW"/>
</dbReference>
<dbReference type="CDD" id="cd06170">
    <property type="entry name" value="LuxR_C_like"/>
    <property type="match status" value="1"/>
</dbReference>
<evidence type="ECO:0000256" key="1">
    <source>
        <dbReference type="ARBA" id="ARBA00022741"/>
    </source>
</evidence>
<dbReference type="GO" id="GO:0004016">
    <property type="term" value="F:adenylate cyclase activity"/>
    <property type="evidence" value="ECO:0007669"/>
    <property type="project" value="TreeGrafter"/>
</dbReference>